<gene>
    <name evidence="2" type="ORF">ABZ507_04815</name>
</gene>
<keyword evidence="1" id="KW-0732">Signal</keyword>
<dbReference type="Proteomes" id="UP001550535">
    <property type="component" value="Unassembled WGS sequence"/>
</dbReference>
<accession>A0ABV2X5I8</accession>
<name>A0ABV2X5I8_9NOCA</name>
<reference evidence="2 3" key="1">
    <citation type="submission" date="2024-06" db="EMBL/GenBank/DDBJ databases">
        <title>The Natural Products Discovery Center: Release of the First 8490 Sequenced Strains for Exploring Actinobacteria Biosynthetic Diversity.</title>
        <authorList>
            <person name="Kalkreuter E."/>
            <person name="Kautsar S.A."/>
            <person name="Yang D."/>
            <person name="Bader C.D."/>
            <person name="Teijaro C.N."/>
            <person name="Fluegel L."/>
            <person name="Davis C.M."/>
            <person name="Simpson J.R."/>
            <person name="Lauterbach L."/>
            <person name="Steele A.D."/>
            <person name="Gui C."/>
            <person name="Meng S."/>
            <person name="Li G."/>
            <person name="Viehrig K."/>
            <person name="Ye F."/>
            <person name="Su P."/>
            <person name="Kiefer A.F."/>
            <person name="Nichols A."/>
            <person name="Cepeda A.J."/>
            <person name="Yan W."/>
            <person name="Fan B."/>
            <person name="Jiang Y."/>
            <person name="Adhikari A."/>
            <person name="Zheng C.-J."/>
            <person name="Schuster L."/>
            <person name="Cowan T.M."/>
            <person name="Smanski M.J."/>
            <person name="Chevrette M.G."/>
            <person name="De Carvalho L.P.S."/>
            <person name="Shen B."/>
        </authorList>
    </citation>
    <scope>NUCLEOTIDE SEQUENCE [LARGE SCALE GENOMIC DNA]</scope>
    <source>
        <strain evidence="2 3">NPDC019434</strain>
    </source>
</reference>
<organism evidence="2 3">
    <name type="scientific">Nocardia niwae</name>
    <dbReference type="NCBI Taxonomy" id="626084"/>
    <lineage>
        <taxon>Bacteria</taxon>
        <taxon>Bacillati</taxon>
        <taxon>Actinomycetota</taxon>
        <taxon>Actinomycetes</taxon>
        <taxon>Mycobacteriales</taxon>
        <taxon>Nocardiaceae</taxon>
        <taxon>Nocardia</taxon>
    </lineage>
</organism>
<sequence length="213" mass="22484">MRWMVAVGLVLLLGGCAHTTTGRPQPVAGTSQASAPEKAGDLQDRIAWIRQGTPVDLAGFHSARTDGGPVTDLRNDIAFVSPTRKISCITGTALGMDGFDCVVDVKDPVPAPGTGYGQWFGGYVTYSGQRLTVGQFRGDPGLFINGEGATLPYDSTIAWGAYLCRLATTGLTCVHPDRHTGVQMSSEGIVPLGCLRELPEAEREPAVGRAYTC</sequence>
<dbReference type="EMBL" id="JBEYBR010000007">
    <property type="protein sequence ID" value="MEU2121135.1"/>
    <property type="molecule type" value="Genomic_DNA"/>
</dbReference>
<feature type="chain" id="PRO_5045847065" description="Lipoprotein LppI" evidence="1">
    <location>
        <begin position="20"/>
        <end position="213"/>
    </location>
</feature>
<evidence type="ECO:0000313" key="3">
    <source>
        <dbReference type="Proteomes" id="UP001550535"/>
    </source>
</evidence>
<dbReference type="PROSITE" id="PS51257">
    <property type="entry name" value="PROKAR_LIPOPROTEIN"/>
    <property type="match status" value="1"/>
</dbReference>
<evidence type="ECO:0000256" key="1">
    <source>
        <dbReference type="SAM" id="SignalP"/>
    </source>
</evidence>
<evidence type="ECO:0008006" key="4">
    <source>
        <dbReference type="Google" id="ProtNLM"/>
    </source>
</evidence>
<protein>
    <recommendedName>
        <fullName evidence="4">Lipoprotein LppI</fullName>
    </recommendedName>
</protein>
<comment type="caution">
    <text evidence="2">The sequence shown here is derived from an EMBL/GenBank/DDBJ whole genome shotgun (WGS) entry which is preliminary data.</text>
</comment>
<dbReference type="RefSeq" id="WP_357810671.1">
    <property type="nucleotide sequence ID" value="NZ_JBEYBM010000035.1"/>
</dbReference>
<feature type="signal peptide" evidence="1">
    <location>
        <begin position="1"/>
        <end position="19"/>
    </location>
</feature>
<keyword evidence="3" id="KW-1185">Reference proteome</keyword>
<evidence type="ECO:0000313" key="2">
    <source>
        <dbReference type="EMBL" id="MEU2121135.1"/>
    </source>
</evidence>
<proteinExistence type="predicted"/>